<dbReference type="AlphaFoldDB" id="A0A1M7YRV8"/>
<evidence type="ECO:0000256" key="9">
    <source>
        <dbReference type="ARBA" id="ARBA00022967"/>
    </source>
</evidence>
<evidence type="ECO:0000256" key="6">
    <source>
        <dbReference type="ARBA" id="ARBA00022448"/>
    </source>
</evidence>
<dbReference type="GO" id="GO:0015081">
    <property type="term" value="F:sodium ion transmembrane transporter activity"/>
    <property type="evidence" value="ECO:0007669"/>
    <property type="project" value="UniProtKB-UniRule"/>
</dbReference>
<sequence>MNHVGSLLIKASTLMVTGMVVVFLFLTLMVLAVTLMSKILPEETPELPPDSTVGKEGSSRSTASKPKPQVIAAISAAVHQYRSSTTHSKL</sequence>
<feature type="region of interest" description="Disordered" evidence="18">
    <location>
        <begin position="42"/>
        <end position="68"/>
    </location>
</feature>
<evidence type="ECO:0000256" key="4">
    <source>
        <dbReference type="ARBA" id="ARBA00005844"/>
    </source>
</evidence>
<evidence type="ECO:0000256" key="13">
    <source>
        <dbReference type="ARBA" id="ARBA00023136"/>
    </source>
</evidence>
<evidence type="ECO:0000256" key="15">
    <source>
        <dbReference type="ARBA" id="ARBA00048176"/>
    </source>
</evidence>
<evidence type="ECO:0000256" key="7">
    <source>
        <dbReference type="ARBA" id="ARBA00022475"/>
    </source>
</evidence>
<dbReference type="InterPro" id="IPR023424">
    <property type="entry name" value="OadG"/>
</dbReference>
<evidence type="ECO:0000256" key="16">
    <source>
        <dbReference type="HAMAP-Rule" id="MF_00404"/>
    </source>
</evidence>
<keyword evidence="14 16" id="KW-0739">Sodium transport</keyword>
<gene>
    <name evidence="16" type="primary">oadG</name>
    <name evidence="19" type="ORF">VQ7734_01085</name>
</gene>
<evidence type="ECO:0000256" key="5">
    <source>
        <dbReference type="ARBA" id="ARBA00011869"/>
    </source>
</evidence>
<keyword evidence="9 16" id="KW-1278">Translocase</keyword>
<comment type="similarity">
    <text evidence="4 16 17">Belongs to the OadG family.</text>
</comment>
<dbReference type="Proteomes" id="UP000184600">
    <property type="component" value="Unassembled WGS sequence"/>
</dbReference>
<dbReference type="InterPro" id="IPR005899">
    <property type="entry name" value="Na_pump_deCOase"/>
</dbReference>
<evidence type="ECO:0000313" key="20">
    <source>
        <dbReference type="Proteomes" id="UP000184600"/>
    </source>
</evidence>
<comment type="cofactor">
    <cofactor evidence="1 16 17">
        <name>Na(+)</name>
        <dbReference type="ChEBI" id="CHEBI:29101"/>
    </cofactor>
</comment>
<comment type="subunit">
    <text evidence="5 16">Heterotrimer of an alpha, a beta and a gamma subunit.</text>
</comment>
<evidence type="ECO:0000256" key="11">
    <source>
        <dbReference type="ARBA" id="ARBA00023053"/>
    </source>
</evidence>
<comment type="function">
    <text evidence="2 16 17">Catalyzes the decarboxylation of oxaloacetate coupled to Na(+) translocation.</text>
</comment>
<dbReference type="GO" id="GO:0015451">
    <property type="term" value="F:decarboxylation-driven active transmembrane transporter activity"/>
    <property type="evidence" value="ECO:0007669"/>
    <property type="project" value="UniProtKB-EC"/>
</dbReference>
<protein>
    <recommendedName>
        <fullName evidence="16">Probable oxaloacetate decarboxylase gamma chain</fullName>
        <ecNumber evidence="16">7.2.4.2</ecNumber>
    </recommendedName>
</protein>
<evidence type="ECO:0000313" key="19">
    <source>
        <dbReference type="EMBL" id="SHO55364.1"/>
    </source>
</evidence>
<evidence type="ECO:0000256" key="2">
    <source>
        <dbReference type="ARBA" id="ARBA00003002"/>
    </source>
</evidence>
<keyword evidence="8 16" id="KW-0812">Transmembrane</keyword>
<name>A0A1M7YRV8_9VIBR</name>
<dbReference type="EMBL" id="FRFG01000013">
    <property type="protein sequence ID" value="SHO55364.1"/>
    <property type="molecule type" value="Genomic_DNA"/>
</dbReference>
<comment type="subcellular location">
    <subcellularLocation>
        <location evidence="3 16 17">Cell membrane</location>
        <topology evidence="3 16 17">Single-pass membrane protein</topology>
    </subcellularLocation>
</comment>
<evidence type="ECO:0000256" key="14">
    <source>
        <dbReference type="ARBA" id="ARBA00023201"/>
    </source>
</evidence>
<evidence type="ECO:0000256" key="18">
    <source>
        <dbReference type="SAM" id="MobiDB-lite"/>
    </source>
</evidence>
<dbReference type="NCBIfam" id="TIGR01195">
    <property type="entry name" value="oadG_fam"/>
    <property type="match status" value="1"/>
</dbReference>
<dbReference type="OrthoDB" id="6215597at2"/>
<keyword evidence="13 16" id="KW-0472">Membrane</keyword>
<evidence type="ECO:0000256" key="3">
    <source>
        <dbReference type="ARBA" id="ARBA00004162"/>
    </source>
</evidence>
<dbReference type="GO" id="GO:0005886">
    <property type="term" value="C:plasma membrane"/>
    <property type="evidence" value="ECO:0007669"/>
    <property type="project" value="UniProtKB-SubCell"/>
</dbReference>
<evidence type="ECO:0000256" key="10">
    <source>
        <dbReference type="ARBA" id="ARBA00022989"/>
    </source>
</evidence>
<reference evidence="20" key="1">
    <citation type="submission" date="2016-12" db="EMBL/GenBank/DDBJ databases">
        <authorList>
            <person name="Rodrigo-Torres L."/>
            <person name="Arahal R.D."/>
            <person name="Lucena T."/>
        </authorList>
    </citation>
    <scope>NUCLEOTIDE SEQUENCE [LARGE SCALE GENOMIC DNA]</scope>
</reference>
<comment type="catalytic activity">
    <reaction evidence="15 16 17">
        <text>oxaloacetate + 2 Na(+)(in) + H(+) = pyruvate + 2 Na(+)(out) + CO2</text>
        <dbReference type="Rhea" id="RHEA:57724"/>
        <dbReference type="ChEBI" id="CHEBI:15361"/>
        <dbReference type="ChEBI" id="CHEBI:15378"/>
        <dbReference type="ChEBI" id="CHEBI:16452"/>
        <dbReference type="ChEBI" id="CHEBI:16526"/>
        <dbReference type="ChEBI" id="CHEBI:29101"/>
        <dbReference type="EC" id="7.2.4.2"/>
    </reaction>
</comment>
<evidence type="ECO:0000256" key="1">
    <source>
        <dbReference type="ARBA" id="ARBA00001959"/>
    </source>
</evidence>
<keyword evidence="7 16" id="KW-1003">Cell membrane</keyword>
<dbReference type="GO" id="GO:0008948">
    <property type="term" value="F:oxaloacetate decarboxylase activity"/>
    <property type="evidence" value="ECO:0007669"/>
    <property type="project" value="UniProtKB-UniRule"/>
</dbReference>
<keyword evidence="6 16" id="KW-0813">Transport</keyword>
<dbReference type="Pfam" id="PF04277">
    <property type="entry name" value="OAD_gamma"/>
    <property type="match status" value="1"/>
</dbReference>
<dbReference type="RefSeq" id="WP_073580261.1">
    <property type="nucleotide sequence ID" value="NZ_AP024897.1"/>
</dbReference>
<dbReference type="STRING" id="1117707.VQ7734_01085"/>
<organism evidence="19 20">
    <name type="scientific">Vibrio quintilis</name>
    <dbReference type="NCBI Taxonomy" id="1117707"/>
    <lineage>
        <taxon>Bacteria</taxon>
        <taxon>Pseudomonadati</taxon>
        <taxon>Pseudomonadota</taxon>
        <taxon>Gammaproteobacteria</taxon>
        <taxon>Vibrionales</taxon>
        <taxon>Vibrionaceae</taxon>
        <taxon>Vibrio</taxon>
    </lineage>
</organism>
<keyword evidence="10 16" id="KW-1133">Transmembrane helix</keyword>
<keyword evidence="20" id="KW-1185">Reference proteome</keyword>
<keyword evidence="11 16" id="KW-0915">Sodium</keyword>
<dbReference type="GO" id="GO:0036376">
    <property type="term" value="P:sodium ion export across plasma membrane"/>
    <property type="evidence" value="ECO:0007669"/>
    <property type="project" value="InterPro"/>
</dbReference>
<accession>A0A1M7YRV8</accession>
<keyword evidence="12 16" id="KW-0406">Ion transport</keyword>
<dbReference type="NCBIfam" id="NF003004">
    <property type="entry name" value="PRK03814.1"/>
    <property type="match status" value="1"/>
</dbReference>
<dbReference type="HAMAP" id="MF_00404">
    <property type="entry name" value="OadG"/>
    <property type="match status" value="1"/>
</dbReference>
<evidence type="ECO:0000256" key="12">
    <source>
        <dbReference type="ARBA" id="ARBA00023065"/>
    </source>
</evidence>
<dbReference type="EC" id="7.2.4.2" evidence="16"/>
<proteinExistence type="inferred from homology"/>
<evidence type="ECO:0000256" key="8">
    <source>
        <dbReference type="ARBA" id="ARBA00022692"/>
    </source>
</evidence>
<evidence type="ECO:0000256" key="17">
    <source>
        <dbReference type="RuleBase" id="RU004278"/>
    </source>
</evidence>
<feature type="transmembrane region" description="Helical" evidence="16 17">
    <location>
        <begin position="12"/>
        <end position="35"/>
    </location>
</feature>